<organism evidence="4 5">
    <name type="scientific">Corallococcus caeni</name>
    <dbReference type="NCBI Taxonomy" id="3082388"/>
    <lineage>
        <taxon>Bacteria</taxon>
        <taxon>Pseudomonadati</taxon>
        <taxon>Myxococcota</taxon>
        <taxon>Myxococcia</taxon>
        <taxon>Myxococcales</taxon>
        <taxon>Cystobacterineae</taxon>
        <taxon>Myxococcaceae</taxon>
        <taxon>Corallococcus</taxon>
    </lineage>
</organism>
<protein>
    <submittedName>
        <fullName evidence="4">PH domain-containing protein</fullName>
    </submittedName>
</protein>
<evidence type="ECO:0000256" key="2">
    <source>
        <dbReference type="SAM" id="Phobius"/>
    </source>
</evidence>
<feature type="transmembrane region" description="Helical" evidence="2">
    <location>
        <begin position="230"/>
        <end position="255"/>
    </location>
</feature>
<feature type="domain" description="YdbS-like PH" evidence="3">
    <location>
        <begin position="266"/>
        <end position="333"/>
    </location>
</feature>
<dbReference type="RefSeq" id="WP_338276263.1">
    <property type="nucleotide sequence ID" value="NZ_BTTX01000002.1"/>
</dbReference>
<dbReference type="InterPro" id="IPR014529">
    <property type="entry name" value="UCP026631"/>
</dbReference>
<dbReference type="PANTHER" id="PTHR34473">
    <property type="entry name" value="UPF0699 TRANSMEMBRANE PROTEIN YDBS"/>
    <property type="match status" value="1"/>
</dbReference>
<comment type="caution">
    <text evidence="4">The sequence shown here is derived from an EMBL/GenBank/DDBJ whole genome shotgun (WGS) entry which is preliminary data.</text>
</comment>
<feature type="transmembrane region" description="Helical" evidence="2">
    <location>
        <begin position="415"/>
        <end position="433"/>
    </location>
</feature>
<name>A0ABQ6QN94_9BACT</name>
<gene>
    <name evidence="4" type="ORF">ASNO1_17430</name>
</gene>
<evidence type="ECO:0000256" key="1">
    <source>
        <dbReference type="SAM" id="MobiDB-lite"/>
    </source>
</evidence>
<feature type="transmembrane region" description="Helical" evidence="2">
    <location>
        <begin position="26"/>
        <end position="45"/>
    </location>
</feature>
<evidence type="ECO:0000259" key="3">
    <source>
        <dbReference type="Pfam" id="PF03703"/>
    </source>
</evidence>
<feature type="transmembrane region" description="Helical" evidence="2">
    <location>
        <begin position="57"/>
        <end position="76"/>
    </location>
</feature>
<proteinExistence type="predicted"/>
<feature type="transmembrane region" description="Helical" evidence="2">
    <location>
        <begin position="189"/>
        <end position="210"/>
    </location>
</feature>
<dbReference type="PANTHER" id="PTHR34473:SF2">
    <property type="entry name" value="UPF0699 TRANSMEMBRANE PROTEIN YDBT"/>
    <property type="match status" value="1"/>
</dbReference>
<dbReference type="InterPro" id="IPR005182">
    <property type="entry name" value="YdbS-like_PH"/>
</dbReference>
<evidence type="ECO:0000313" key="4">
    <source>
        <dbReference type="EMBL" id="GMU05490.1"/>
    </source>
</evidence>
<accession>A0ABQ6QN94</accession>
<keyword evidence="2" id="KW-0812">Transmembrane</keyword>
<reference evidence="4 5" key="1">
    <citation type="journal article" date="2024" name="Arch. Microbiol.">
        <title>Corallococcus caeni sp. nov., a novel myxobacterium isolated from activated sludge.</title>
        <authorList>
            <person name="Tomita S."/>
            <person name="Nakai R."/>
            <person name="Kuroda K."/>
            <person name="Kurashita H."/>
            <person name="Hatamoto M."/>
            <person name="Yamaguchi T."/>
            <person name="Narihiro T."/>
        </authorList>
    </citation>
    <scope>NUCLEOTIDE SEQUENCE [LARGE SCALE GENOMIC DNA]</scope>
    <source>
        <strain evidence="4 5">NO1</strain>
    </source>
</reference>
<dbReference type="PIRSF" id="PIRSF026631">
    <property type="entry name" value="UCP026631"/>
    <property type="match status" value="1"/>
</dbReference>
<dbReference type="EMBL" id="BTTX01000002">
    <property type="protein sequence ID" value="GMU05490.1"/>
    <property type="molecule type" value="Genomic_DNA"/>
</dbReference>
<dbReference type="Proteomes" id="UP001342631">
    <property type="component" value="Unassembled WGS sequence"/>
</dbReference>
<keyword evidence="5" id="KW-1185">Reference proteome</keyword>
<feature type="transmembrane region" description="Helical" evidence="2">
    <location>
        <begin position="378"/>
        <end position="403"/>
    </location>
</feature>
<feature type="domain" description="YdbS-like PH" evidence="3">
    <location>
        <begin position="415"/>
        <end position="488"/>
    </location>
</feature>
<keyword evidence="2" id="KW-1133">Transmembrane helix</keyword>
<dbReference type="Pfam" id="PF03703">
    <property type="entry name" value="bPH_2"/>
    <property type="match status" value="3"/>
</dbReference>
<feature type="region of interest" description="Disordered" evidence="1">
    <location>
        <begin position="494"/>
        <end position="524"/>
    </location>
</feature>
<feature type="domain" description="YdbS-like PH" evidence="3">
    <location>
        <begin position="80"/>
        <end position="155"/>
    </location>
</feature>
<evidence type="ECO:0000313" key="5">
    <source>
        <dbReference type="Proteomes" id="UP001342631"/>
    </source>
</evidence>
<sequence length="524" mass="56466">MSSEPVVALASAEEVPWKRLSAKAPLAALVPLSGTIGRMLLGALLPTYFAGDRGLPVVLWVIVLSIATLMLAAGLYEVATLSYRVVGAQLEIRSGIFTRTSRFIEAARVQNTEVVQPFVSKLLGLVEVKVETASGGKADGHLRGLTPEDAQALIHTLQAVRREGAAAVLLPGEAAPEERVLSEAHLGGLLLYGATALGLGVLAVVLGALHEITETFHKLLLPWMEAHWEALAAPGMGWVAATVAALVGLFGLWLVSGARAVLRFHGFRLVDTGTHLRAVGGLITRRQVTVRRARVQQVVLDEPLLRRTLGFGSVEVETAGVRTGKESADRAELLVPVVPTARMPELLREFVPELPDAIAALPLQGAHPKALLRARIRAVGLSVLVAAPATWFWGAWGAVAWLLLPAQLLGAWFDWRFQGWLVTEALVVVRQGFWRRRTTVVQRARIQSVRARQGPLERGYGIAHVRIDVAGSHVILPSVGWTEAQSLIDVLPARRPPRHAPPARPPDAWQPEVSAHCPPAPSSR</sequence>
<keyword evidence="2" id="KW-0472">Membrane</keyword>